<evidence type="ECO:0000313" key="1">
    <source>
        <dbReference type="EMBL" id="KAJ3556877.1"/>
    </source>
</evidence>
<comment type="caution">
    <text evidence="1">The sequence shown here is derived from an EMBL/GenBank/DDBJ whole genome shotgun (WGS) entry which is preliminary data.</text>
</comment>
<reference evidence="1" key="1">
    <citation type="submission" date="2022-07" db="EMBL/GenBank/DDBJ databases">
        <title>Genome Sequence of Phlebia brevispora.</title>
        <authorList>
            <person name="Buettner E."/>
        </authorList>
    </citation>
    <scope>NUCLEOTIDE SEQUENCE</scope>
    <source>
        <strain evidence="1">MPL23</strain>
    </source>
</reference>
<evidence type="ECO:0000313" key="2">
    <source>
        <dbReference type="Proteomes" id="UP001148662"/>
    </source>
</evidence>
<protein>
    <submittedName>
        <fullName evidence="1">Uncharacterized protein</fullName>
    </submittedName>
</protein>
<proteinExistence type="predicted"/>
<dbReference type="Proteomes" id="UP001148662">
    <property type="component" value="Unassembled WGS sequence"/>
</dbReference>
<dbReference type="EMBL" id="JANHOG010000203">
    <property type="protein sequence ID" value="KAJ3556877.1"/>
    <property type="molecule type" value="Genomic_DNA"/>
</dbReference>
<organism evidence="1 2">
    <name type="scientific">Phlebia brevispora</name>
    <dbReference type="NCBI Taxonomy" id="194682"/>
    <lineage>
        <taxon>Eukaryota</taxon>
        <taxon>Fungi</taxon>
        <taxon>Dikarya</taxon>
        <taxon>Basidiomycota</taxon>
        <taxon>Agaricomycotina</taxon>
        <taxon>Agaricomycetes</taxon>
        <taxon>Polyporales</taxon>
        <taxon>Meruliaceae</taxon>
        <taxon>Phlebia</taxon>
    </lineage>
</organism>
<sequence>MYYDPNAQGYYDDQAVAQDTYYGDSGYPQVSAVNRSYEAEGANAYETRGERFLQELVRPHRYRHSRPSFYSAYARACHRYEFESGKYAGFAKRDGVVVKTVGLYDKNADHEVPAESLHNVTVGTPGVTVHLDFDTGSSDLWIWSSELADASRYRTHRIYDPYASQTAQHARGLTWNISYGDGSTANGDVYMDTVNVAGVTIPYQAVECARQLSSGFLKDGGNDGLLGLAWPVLNTVQPQRVKTPMENMMEQRLIPEALFTVRLGHGTESSFYSFGYIEPNVTSRPMSWTTVDKSNGFWQVPSTCYSVRGQTIMRLHGNTAILDTGTSLLLVGDDVIENIYNNVPGAVYDEQEGGWKYPTDAQLPDVWFAVGEKMYLIHPADFGFGHDGDGYTLGGIQSRGDSPYDIFGDVFLKNVYAVCECAHLRPSEWLLIAFRVKSTKDVR</sequence>
<accession>A0ACC1TA82</accession>
<gene>
    <name evidence="1" type="ORF">NM688_g1779</name>
</gene>
<keyword evidence="2" id="KW-1185">Reference proteome</keyword>
<name>A0ACC1TA82_9APHY</name>